<comment type="caution">
    <text evidence="1">The sequence shown here is derived from an EMBL/GenBank/DDBJ whole genome shotgun (WGS) entry which is preliminary data.</text>
</comment>
<reference evidence="2" key="1">
    <citation type="submission" date="2015-10" db="EMBL/GenBank/DDBJ databases">
        <title>Metagenome-Assembled Genomes uncover a global brackish microbiome.</title>
        <authorList>
            <person name="Hugerth L.W."/>
            <person name="Larsson J."/>
            <person name="Alneberg J."/>
            <person name="Lindh M.V."/>
            <person name="Legrand C."/>
            <person name="Pinhassi J."/>
            <person name="Andersson A."/>
        </authorList>
    </citation>
    <scope>NUCLEOTIDE SEQUENCE [LARGE SCALE GENOMIC DNA]</scope>
</reference>
<protein>
    <submittedName>
        <fullName evidence="1">Uncharacterized protein</fullName>
    </submittedName>
</protein>
<dbReference type="EMBL" id="LIAV01000380">
    <property type="protein sequence ID" value="KRO37843.1"/>
    <property type="molecule type" value="Genomic_DNA"/>
</dbReference>
<name>A0A0R2PPI3_9GAMM</name>
<dbReference type="AlphaFoldDB" id="A0A0R2PPI3"/>
<evidence type="ECO:0000313" key="1">
    <source>
        <dbReference type="EMBL" id="KRO37843.1"/>
    </source>
</evidence>
<proteinExistence type="predicted"/>
<organism evidence="1 2">
    <name type="scientific">SAR86 cluster bacterium BACL1 MAG-120920-bin57</name>
    <dbReference type="NCBI Taxonomy" id="1655571"/>
    <lineage>
        <taxon>Bacteria</taxon>
        <taxon>Pseudomonadati</taxon>
        <taxon>Pseudomonadota</taxon>
        <taxon>Gammaproteobacteria</taxon>
        <taxon>SAR86 cluster</taxon>
    </lineage>
</organism>
<accession>A0A0R2PPI3</accession>
<dbReference type="Proteomes" id="UP000050874">
    <property type="component" value="Unassembled WGS sequence"/>
</dbReference>
<sequence>MNQLEEQLDYLNYLCEGVRVKPRVNIVMSGTSERGFGLCTCSTEKFINFSSYTHHETRAALLSTWMVGYAAYMNDALVHMRCQYSFITVDSHGGDDYQCPSWIISPGFGAYNGEKTWFDYGLIGDYFEQAILVAKEDCPERTHRNMHWNFARSIDAMKDETAQQCLSAKLGYVFPNEQELYEDELVRRGL</sequence>
<gene>
    <name evidence="1" type="ORF">ABR63_04710</name>
</gene>
<evidence type="ECO:0000313" key="2">
    <source>
        <dbReference type="Proteomes" id="UP000050874"/>
    </source>
</evidence>